<evidence type="ECO:0000313" key="2">
    <source>
        <dbReference type="Proteomes" id="UP001321749"/>
    </source>
</evidence>
<sequence>MVGNGGVVLHPLTPQLRANCCLMIDFRDIEFVPSSHELLSAKDEDAKRRGRERLEKDINALVQEA</sequence>
<gene>
    <name evidence="1" type="ORF">QBC42DRAFT_280144</name>
</gene>
<reference evidence="1" key="1">
    <citation type="journal article" date="2023" name="Mol. Phylogenet. Evol.">
        <title>Genome-scale phylogeny and comparative genomics of the fungal order Sordariales.</title>
        <authorList>
            <person name="Hensen N."/>
            <person name="Bonometti L."/>
            <person name="Westerberg I."/>
            <person name="Brannstrom I.O."/>
            <person name="Guillou S."/>
            <person name="Cros-Aarteil S."/>
            <person name="Calhoun S."/>
            <person name="Haridas S."/>
            <person name="Kuo A."/>
            <person name="Mondo S."/>
            <person name="Pangilinan J."/>
            <person name="Riley R."/>
            <person name="LaButti K."/>
            <person name="Andreopoulos B."/>
            <person name="Lipzen A."/>
            <person name="Chen C."/>
            <person name="Yan M."/>
            <person name="Daum C."/>
            <person name="Ng V."/>
            <person name="Clum A."/>
            <person name="Steindorff A."/>
            <person name="Ohm R.A."/>
            <person name="Martin F."/>
            <person name="Silar P."/>
            <person name="Natvig D.O."/>
            <person name="Lalanne C."/>
            <person name="Gautier V."/>
            <person name="Ament-Velasquez S.L."/>
            <person name="Kruys A."/>
            <person name="Hutchinson M.I."/>
            <person name="Powell A.J."/>
            <person name="Barry K."/>
            <person name="Miller A.N."/>
            <person name="Grigoriev I.V."/>
            <person name="Debuchy R."/>
            <person name="Gladieux P."/>
            <person name="Hiltunen Thoren M."/>
            <person name="Johannesson H."/>
        </authorList>
    </citation>
    <scope>NUCLEOTIDE SEQUENCE</scope>
    <source>
        <strain evidence="1">PSN324</strain>
    </source>
</reference>
<proteinExistence type="predicted"/>
<name>A0AAV9HBQ0_9PEZI</name>
<comment type="caution">
    <text evidence="1">The sequence shown here is derived from an EMBL/GenBank/DDBJ whole genome shotgun (WGS) entry which is preliminary data.</text>
</comment>
<dbReference type="EMBL" id="MU865146">
    <property type="protein sequence ID" value="KAK4456973.1"/>
    <property type="molecule type" value="Genomic_DNA"/>
</dbReference>
<protein>
    <submittedName>
        <fullName evidence="1">Uncharacterized protein</fullName>
    </submittedName>
</protein>
<keyword evidence="2" id="KW-1185">Reference proteome</keyword>
<reference evidence="1" key="2">
    <citation type="submission" date="2023-06" db="EMBL/GenBank/DDBJ databases">
        <authorList>
            <consortium name="Lawrence Berkeley National Laboratory"/>
            <person name="Mondo S.J."/>
            <person name="Hensen N."/>
            <person name="Bonometti L."/>
            <person name="Westerberg I."/>
            <person name="Brannstrom I.O."/>
            <person name="Guillou S."/>
            <person name="Cros-Aarteil S."/>
            <person name="Calhoun S."/>
            <person name="Haridas S."/>
            <person name="Kuo A."/>
            <person name="Pangilinan J."/>
            <person name="Riley R."/>
            <person name="Labutti K."/>
            <person name="Andreopoulos B."/>
            <person name="Lipzen A."/>
            <person name="Chen C."/>
            <person name="Yanf M."/>
            <person name="Daum C."/>
            <person name="Ng V."/>
            <person name="Clum A."/>
            <person name="Steindorff A."/>
            <person name="Ohm R."/>
            <person name="Martin F."/>
            <person name="Silar P."/>
            <person name="Natvig D."/>
            <person name="Lalanne C."/>
            <person name="Gautier V."/>
            <person name="Ament-Velasquez S.L."/>
            <person name="Kruys A."/>
            <person name="Hutchinson M.I."/>
            <person name="Powell A.J."/>
            <person name="Barry K."/>
            <person name="Miller A.N."/>
            <person name="Grigoriev I.V."/>
            <person name="Debuchy R."/>
            <person name="Gladieux P."/>
            <person name="Thoren M.H."/>
            <person name="Johannesson H."/>
        </authorList>
    </citation>
    <scope>NUCLEOTIDE SEQUENCE</scope>
    <source>
        <strain evidence="1">PSN324</strain>
    </source>
</reference>
<evidence type="ECO:0000313" key="1">
    <source>
        <dbReference type="EMBL" id="KAK4456973.1"/>
    </source>
</evidence>
<organism evidence="1 2">
    <name type="scientific">Cladorrhinum samala</name>
    <dbReference type="NCBI Taxonomy" id="585594"/>
    <lineage>
        <taxon>Eukaryota</taxon>
        <taxon>Fungi</taxon>
        <taxon>Dikarya</taxon>
        <taxon>Ascomycota</taxon>
        <taxon>Pezizomycotina</taxon>
        <taxon>Sordariomycetes</taxon>
        <taxon>Sordariomycetidae</taxon>
        <taxon>Sordariales</taxon>
        <taxon>Podosporaceae</taxon>
        <taxon>Cladorrhinum</taxon>
    </lineage>
</organism>
<dbReference type="AlphaFoldDB" id="A0AAV9HBQ0"/>
<accession>A0AAV9HBQ0</accession>
<dbReference type="Proteomes" id="UP001321749">
    <property type="component" value="Unassembled WGS sequence"/>
</dbReference>